<proteinExistence type="predicted"/>
<keyword evidence="2 5" id="KW-0238">DNA-binding</keyword>
<evidence type="ECO:0000256" key="2">
    <source>
        <dbReference type="ARBA" id="ARBA00023125"/>
    </source>
</evidence>
<evidence type="ECO:0000313" key="5">
    <source>
        <dbReference type="EMBL" id="MFC4619154.1"/>
    </source>
</evidence>
<dbReference type="InterPro" id="IPR000843">
    <property type="entry name" value="HTH_LacI"/>
</dbReference>
<dbReference type="SMART" id="SM00354">
    <property type="entry name" value="HTH_LACI"/>
    <property type="match status" value="1"/>
</dbReference>
<dbReference type="CDD" id="cd01392">
    <property type="entry name" value="HTH_LacI"/>
    <property type="match status" value="1"/>
</dbReference>
<comment type="caution">
    <text evidence="5">The sequence shown here is derived from an EMBL/GenBank/DDBJ whole genome shotgun (WGS) entry which is preliminary data.</text>
</comment>
<dbReference type="Proteomes" id="UP001596022">
    <property type="component" value="Unassembled WGS sequence"/>
</dbReference>
<evidence type="ECO:0000256" key="3">
    <source>
        <dbReference type="ARBA" id="ARBA00023163"/>
    </source>
</evidence>
<dbReference type="PROSITE" id="PS50932">
    <property type="entry name" value="HTH_LACI_2"/>
    <property type="match status" value="1"/>
</dbReference>
<name>A0ABV9GLH4_9BACL</name>
<gene>
    <name evidence="5" type="ORF">ACFO4N_10550</name>
</gene>
<keyword evidence="6" id="KW-1185">Reference proteome</keyword>
<evidence type="ECO:0000256" key="1">
    <source>
        <dbReference type="ARBA" id="ARBA00023015"/>
    </source>
</evidence>
<dbReference type="PANTHER" id="PTHR30146:SF136">
    <property type="entry name" value="NTD BIOSYNTHESIS OPERON REGULATOR NTDR"/>
    <property type="match status" value="1"/>
</dbReference>
<dbReference type="CDD" id="cd06286">
    <property type="entry name" value="PBP1_CcpB-like"/>
    <property type="match status" value="1"/>
</dbReference>
<evidence type="ECO:0000313" key="6">
    <source>
        <dbReference type="Proteomes" id="UP001596022"/>
    </source>
</evidence>
<dbReference type="RefSeq" id="WP_376846254.1">
    <property type="nucleotide sequence ID" value="NZ_JBHSFW010000006.1"/>
</dbReference>
<dbReference type="SUPFAM" id="SSF47413">
    <property type="entry name" value="lambda repressor-like DNA-binding domains"/>
    <property type="match status" value="1"/>
</dbReference>
<evidence type="ECO:0000259" key="4">
    <source>
        <dbReference type="PROSITE" id="PS50932"/>
    </source>
</evidence>
<dbReference type="GO" id="GO:0003677">
    <property type="term" value="F:DNA binding"/>
    <property type="evidence" value="ECO:0007669"/>
    <property type="project" value="UniProtKB-KW"/>
</dbReference>
<dbReference type="Pfam" id="PF00356">
    <property type="entry name" value="LacI"/>
    <property type="match status" value="1"/>
</dbReference>
<reference evidence="6" key="1">
    <citation type="journal article" date="2019" name="Int. J. Syst. Evol. Microbiol.">
        <title>The Global Catalogue of Microorganisms (GCM) 10K type strain sequencing project: providing services to taxonomists for standard genome sequencing and annotation.</title>
        <authorList>
            <consortium name="The Broad Institute Genomics Platform"/>
            <consortium name="The Broad Institute Genome Sequencing Center for Infectious Disease"/>
            <person name="Wu L."/>
            <person name="Ma J."/>
        </authorList>
    </citation>
    <scope>NUCLEOTIDE SEQUENCE [LARGE SCALE GENOMIC DNA]</scope>
    <source>
        <strain evidence="6">CGMCC 1.16306</strain>
    </source>
</reference>
<dbReference type="Gene3D" id="3.40.50.2300">
    <property type="match status" value="2"/>
</dbReference>
<feature type="domain" description="HTH lacI-type" evidence="4">
    <location>
        <begin position="2"/>
        <end position="56"/>
    </location>
</feature>
<dbReference type="PANTHER" id="PTHR30146">
    <property type="entry name" value="LACI-RELATED TRANSCRIPTIONAL REPRESSOR"/>
    <property type="match status" value="1"/>
</dbReference>
<dbReference type="Pfam" id="PF13377">
    <property type="entry name" value="Peripla_BP_3"/>
    <property type="match status" value="1"/>
</dbReference>
<accession>A0ABV9GLH4</accession>
<keyword evidence="3" id="KW-0804">Transcription</keyword>
<dbReference type="InterPro" id="IPR010982">
    <property type="entry name" value="Lambda_DNA-bd_dom_sf"/>
</dbReference>
<dbReference type="InterPro" id="IPR046335">
    <property type="entry name" value="LacI/GalR-like_sensor"/>
</dbReference>
<dbReference type="InterPro" id="IPR028082">
    <property type="entry name" value="Peripla_BP_I"/>
</dbReference>
<protein>
    <submittedName>
        <fullName evidence="5">LacI family DNA-binding transcriptional regulator</fullName>
    </submittedName>
</protein>
<dbReference type="SUPFAM" id="SSF53822">
    <property type="entry name" value="Periplasmic binding protein-like I"/>
    <property type="match status" value="1"/>
</dbReference>
<organism evidence="5 6">
    <name type="scientific">Camelliibacillus cellulosilyticus</name>
    <dbReference type="NCBI Taxonomy" id="2174486"/>
    <lineage>
        <taxon>Bacteria</taxon>
        <taxon>Bacillati</taxon>
        <taxon>Bacillota</taxon>
        <taxon>Bacilli</taxon>
        <taxon>Bacillales</taxon>
        <taxon>Sporolactobacillaceae</taxon>
        <taxon>Camelliibacillus</taxon>
    </lineage>
</organism>
<keyword evidence="1" id="KW-0805">Transcription regulation</keyword>
<dbReference type="Gene3D" id="1.10.260.40">
    <property type="entry name" value="lambda repressor-like DNA-binding domains"/>
    <property type="match status" value="1"/>
</dbReference>
<dbReference type="EMBL" id="JBHSFW010000006">
    <property type="protein sequence ID" value="MFC4619154.1"/>
    <property type="molecule type" value="Genomic_DNA"/>
</dbReference>
<sequence length="329" mass="37482">MTTIEDVAKLAGYSRATVSRVINNYPHVSEEKRRKVLQAMDELGYVPNSIARNLRTQTNETIGVLIPRLSNPFFSKLVDTMENIAAENGFQVIVCQTRSDQHRELLYLNWLKTRQMGGVILASSENQWEVIKGYREFGPIIFCNEYPPHTEAPIVCLDQCKGGYIGTKHLIERGHTKIAHCYAGSQFTNIRDRFKGFKQALEEYGLTLRSEWIFKDAYDTRDGQRIYHEIMALKDRPTAVFTSSDEVALGLIAEAKKYHTRVPDDLAVLGFDDQPIAALMDPSMTTIYQPVEQIGQKAIELMIRLLKGEQEPKHKVIELPLHLIVRNST</sequence>